<keyword evidence="2" id="KW-1133">Transmembrane helix</keyword>
<dbReference type="Proteomes" id="UP000198506">
    <property type="component" value="Unassembled WGS sequence"/>
</dbReference>
<dbReference type="InterPro" id="IPR000620">
    <property type="entry name" value="EamA_dom"/>
</dbReference>
<feature type="transmembrane region" description="Helical" evidence="2">
    <location>
        <begin position="155"/>
        <end position="175"/>
    </location>
</feature>
<name>A0AA94HNN9_9MICO</name>
<dbReference type="SUPFAM" id="SSF103481">
    <property type="entry name" value="Multidrug resistance efflux transporter EmrE"/>
    <property type="match status" value="2"/>
</dbReference>
<gene>
    <name evidence="4" type="ORF">SAMN04487783_1948</name>
</gene>
<keyword evidence="5" id="KW-1185">Reference proteome</keyword>
<sequence>MAAAPLRERLIVIAAVVVAVLAWASAFVVIRAVAPAFDPGALTLGRLAVAVLVLGAVQLLRRGAWVRPTGREWLLLAVFGIAWFLVYNLALNAAEHELDPGTAALLVNVAPLLVALIAGTLLGEGFQRWLIVGALVAFGGIALIGVATASGALSIVGVLLALVAAVTYAIAVLIQKPLLNRLPGLQVTLIGVAIGTVGSLPWSGSLVAQVAVAPAADTLGVVYLGVVPTAIAFLAWAYALQRMPAGRLIITTYLVPVIATVAAWPLLGEVPPPLALVGGLICLVGVALTRMPARAATPRRSRPPVPSR</sequence>
<dbReference type="GO" id="GO:0016020">
    <property type="term" value="C:membrane"/>
    <property type="evidence" value="ECO:0007669"/>
    <property type="project" value="InterPro"/>
</dbReference>
<feature type="transmembrane region" description="Helical" evidence="2">
    <location>
        <begin position="129"/>
        <end position="149"/>
    </location>
</feature>
<feature type="transmembrane region" description="Helical" evidence="2">
    <location>
        <begin position="220"/>
        <end position="240"/>
    </location>
</feature>
<evidence type="ECO:0000259" key="3">
    <source>
        <dbReference type="Pfam" id="PF00892"/>
    </source>
</evidence>
<feature type="transmembrane region" description="Helical" evidence="2">
    <location>
        <begin position="273"/>
        <end position="293"/>
    </location>
</feature>
<feature type="transmembrane region" description="Helical" evidence="2">
    <location>
        <begin position="73"/>
        <end position="91"/>
    </location>
</feature>
<comment type="caution">
    <text evidence="4">The sequence shown here is derived from an EMBL/GenBank/DDBJ whole genome shotgun (WGS) entry which is preliminary data.</text>
</comment>
<accession>A0AA94HNN9</accession>
<feature type="transmembrane region" description="Helical" evidence="2">
    <location>
        <begin position="103"/>
        <end position="122"/>
    </location>
</feature>
<evidence type="ECO:0000313" key="5">
    <source>
        <dbReference type="Proteomes" id="UP000198506"/>
    </source>
</evidence>
<feature type="domain" description="EamA" evidence="3">
    <location>
        <begin position="12"/>
        <end position="144"/>
    </location>
</feature>
<reference evidence="4 5" key="1">
    <citation type="submission" date="2016-10" db="EMBL/GenBank/DDBJ databases">
        <authorList>
            <person name="Varghese N."/>
            <person name="Submissions S."/>
        </authorList>
    </citation>
    <scope>NUCLEOTIDE SEQUENCE [LARGE SCALE GENOMIC DNA]</scope>
    <source>
        <strain evidence="4 5">IAM 15147</strain>
    </source>
</reference>
<protein>
    <submittedName>
        <fullName evidence="4">Threonine/homoserine efflux transporter RhtA</fullName>
    </submittedName>
</protein>
<feature type="transmembrane region" description="Helical" evidence="2">
    <location>
        <begin position="187"/>
        <end position="208"/>
    </location>
</feature>
<dbReference type="RefSeq" id="WP_092918333.1">
    <property type="nucleotide sequence ID" value="NZ_FOZN01000003.1"/>
</dbReference>
<evidence type="ECO:0000313" key="4">
    <source>
        <dbReference type="EMBL" id="SFS14993.1"/>
    </source>
</evidence>
<dbReference type="InterPro" id="IPR052756">
    <property type="entry name" value="Alkyne_AA_exporter"/>
</dbReference>
<feature type="transmembrane region" description="Helical" evidence="2">
    <location>
        <begin position="12"/>
        <end position="34"/>
    </location>
</feature>
<keyword evidence="2" id="KW-0812">Transmembrane</keyword>
<proteinExistence type="inferred from homology"/>
<dbReference type="Gene3D" id="1.10.3730.20">
    <property type="match status" value="1"/>
</dbReference>
<dbReference type="PANTHER" id="PTHR12715">
    <property type="entry name" value="TRANSPORTER, DRUG/METABOLITE EXPORTER FAMILY"/>
    <property type="match status" value="1"/>
</dbReference>
<feature type="transmembrane region" description="Helical" evidence="2">
    <location>
        <begin position="40"/>
        <end position="61"/>
    </location>
</feature>
<evidence type="ECO:0000256" key="2">
    <source>
        <dbReference type="SAM" id="Phobius"/>
    </source>
</evidence>
<feature type="transmembrane region" description="Helical" evidence="2">
    <location>
        <begin position="247"/>
        <end position="267"/>
    </location>
</feature>
<comment type="similarity">
    <text evidence="1">Belongs to the EamA transporter family.</text>
</comment>
<dbReference type="EMBL" id="FOZN01000003">
    <property type="protein sequence ID" value="SFS14993.1"/>
    <property type="molecule type" value="Genomic_DNA"/>
</dbReference>
<keyword evidence="2" id="KW-0472">Membrane</keyword>
<dbReference type="PANTHER" id="PTHR12715:SF4">
    <property type="entry name" value="EAMA DOMAIN-CONTAINING PROTEIN"/>
    <property type="match status" value="1"/>
</dbReference>
<dbReference type="InterPro" id="IPR037185">
    <property type="entry name" value="EmrE-like"/>
</dbReference>
<feature type="domain" description="EamA" evidence="3">
    <location>
        <begin position="156"/>
        <end position="289"/>
    </location>
</feature>
<organism evidence="4 5">
    <name type="scientific">Agrococcus baldri</name>
    <dbReference type="NCBI Taxonomy" id="153730"/>
    <lineage>
        <taxon>Bacteria</taxon>
        <taxon>Bacillati</taxon>
        <taxon>Actinomycetota</taxon>
        <taxon>Actinomycetes</taxon>
        <taxon>Micrococcales</taxon>
        <taxon>Microbacteriaceae</taxon>
        <taxon>Agrococcus</taxon>
    </lineage>
</organism>
<dbReference type="AlphaFoldDB" id="A0AA94HNN9"/>
<dbReference type="Pfam" id="PF00892">
    <property type="entry name" value="EamA"/>
    <property type="match status" value="2"/>
</dbReference>
<evidence type="ECO:0000256" key="1">
    <source>
        <dbReference type="ARBA" id="ARBA00007362"/>
    </source>
</evidence>